<evidence type="ECO:0000256" key="1">
    <source>
        <dbReference type="ARBA" id="ARBA00004604"/>
    </source>
</evidence>
<feature type="domain" description="RPA43 OB" evidence="9">
    <location>
        <begin position="83"/>
        <end position="121"/>
    </location>
</feature>
<dbReference type="OrthoDB" id="10250504at2759"/>
<dbReference type="Gene3D" id="3.30.1490.120">
    <property type="entry name" value="RNA polymerase Rpb7-like, N-terminal domain"/>
    <property type="match status" value="1"/>
</dbReference>
<evidence type="ECO:0000256" key="3">
    <source>
        <dbReference type="ARBA" id="ARBA00022478"/>
    </source>
</evidence>
<feature type="domain" description="RNA polymerase Rpb7-like N-terminal" evidence="8">
    <location>
        <begin position="13"/>
        <end position="67"/>
    </location>
</feature>
<dbReference type="EMBL" id="KE346371">
    <property type="protein sequence ID" value="KJE96309.1"/>
    <property type="molecule type" value="Genomic_DNA"/>
</dbReference>
<dbReference type="Gene3D" id="2.40.50.1060">
    <property type="match status" value="1"/>
</dbReference>
<evidence type="ECO:0000256" key="7">
    <source>
        <dbReference type="SAM" id="MobiDB-lite"/>
    </source>
</evidence>
<dbReference type="Pfam" id="PF17875">
    <property type="entry name" value="RPA43_OB"/>
    <property type="match status" value="1"/>
</dbReference>
<name>A0A0D2X4M3_CAPO3</name>
<feature type="compositionally biased region" description="Polar residues" evidence="7">
    <location>
        <begin position="171"/>
        <end position="183"/>
    </location>
</feature>
<keyword evidence="4" id="KW-0597">Phosphoprotein</keyword>
<dbReference type="Pfam" id="PF03876">
    <property type="entry name" value="SHS2_Rpb7-N"/>
    <property type="match status" value="1"/>
</dbReference>
<gene>
    <name evidence="10" type="ORF">CAOG_006651</name>
</gene>
<dbReference type="GO" id="GO:0006352">
    <property type="term" value="P:DNA-templated transcription initiation"/>
    <property type="evidence" value="ECO:0007669"/>
    <property type="project" value="InterPro"/>
</dbReference>
<evidence type="ECO:0000256" key="4">
    <source>
        <dbReference type="ARBA" id="ARBA00022553"/>
    </source>
</evidence>
<protein>
    <submittedName>
        <fullName evidence="10">Uncharacterized protein</fullName>
    </submittedName>
</protein>
<dbReference type="AlphaFoldDB" id="A0A0D2X4M3"/>
<reference evidence="11" key="1">
    <citation type="submission" date="2011-02" db="EMBL/GenBank/DDBJ databases">
        <title>The Genome Sequence of Capsaspora owczarzaki ATCC 30864.</title>
        <authorList>
            <person name="Russ C."/>
            <person name="Cuomo C."/>
            <person name="Burger G."/>
            <person name="Gray M.W."/>
            <person name="Holland P.W.H."/>
            <person name="King N."/>
            <person name="Lang F.B.F."/>
            <person name="Roger A.J."/>
            <person name="Ruiz-Trillo I."/>
            <person name="Young S.K."/>
            <person name="Zeng Q."/>
            <person name="Gargeya S."/>
            <person name="Alvarado L."/>
            <person name="Berlin A."/>
            <person name="Chapman S.B."/>
            <person name="Chen Z."/>
            <person name="Freedman E."/>
            <person name="Gellesch M."/>
            <person name="Goldberg J."/>
            <person name="Griggs A."/>
            <person name="Gujja S."/>
            <person name="Heilman E."/>
            <person name="Heiman D."/>
            <person name="Howarth C."/>
            <person name="Mehta T."/>
            <person name="Neiman D."/>
            <person name="Pearson M."/>
            <person name="Roberts A."/>
            <person name="Saif S."/>
            <person name="Shea T."/>
            <person name="Shenoy N."/>
            <person name="Sisk P."/>
            <person name="Stolte C."/>
            <person name="Sykes S."/>
            <person name="White J."/>
            <person name="Yandava C."/>
            <person name="Haas B."/>
            <person name="Nusbaum C."/>
            <person name="Birren B."/>
        </authorList>
    </citation>
    <scope>NUCLEOTIDE SEQUENCE</scope>
    <source>
        <strain evidence="11">ATCC 30864</strain>
    </source>
</reference>
<evidence type="ECO:0000256" key="2">
    <source>
        <dbReference type="ARBA" id="ARBA00005930"/>
    </source>
</evidence>
<comment type="subcellular location">
    <subcellularLocation>
        <location evidence="1">Nucleus</location>
        <location evidence="1">Nucleolus</location>
    </subcellularLocation>
</comment>
<feature type="compositionally biased region" description="Low complexity" evidence="7">
    <location>
        <begin position="213"/>
        <end position="225"/>
    </location>
</feature>
<comment type="similarity">
    <text evidence="2">Belongs to the eukaryotic RPA43 RNA polymerase subunit family.</text>
</comment>
<evidence type="ECO:0000259" key="8">
    <source>
        <dbReference type="Pfam" id="PF03876"/>
    </source>
</evidence>
<feature type="compositionally biased region" description="Basic and acidic residues" evidence="7">
    <location>
        <begin position="260"/>
        <end position="272"/>
    </location>
</feature>
<dbReference type="eggNOG" id="KOG4134">
    <property type="taxonomic scope" value="Eukaryota"/>
</dbReference>
<keyword evidence="6" id="KW-0539">Nucleus</keyword>
<dbReference type="InParanoid" id="A0A0D2X4M3"/>
<dbReference type="InterPro" id="IPR041178">
    <property type="entry name" value="RPA43_OB"/>
</dbReference>
<dbReference type="STRING" id="595528.A0A0D2X4M3"/>
<dbReference type="GO" id="GO:0006362">
    <property type="term" value="P:transcription elongation by RNA polymerase I"/>
    <property type="evidence" value="ECO:0007669"/>
    <property type="project" value="TreeGrafter"/>
</dbReference>
<feature type="region of interest" description="Disordered" evidence="7">
    <location>
        <begin position="171"/>
        <end position="272"/>
    </location>
</feature>
<dbReference type="InterPro" id="IPR036898">
    <property type="entry name" value="RNA_pol_Rpb7-like_N_sf"/>
</dbReference>
<dbReference type="PANTHER" id="PTHR12709:SF5">
    <property type="entry name" value="DNA-DIRECTED RNA POLYMERASE I SUBUNIT RPA43"/>
    <property type="match status" value="1"/>
</dbReference>
<keyword evidence="3" id="KW-0240">DNA-directed RNA polymerase</keyword>
<evidence type="ECO:0000256" key="5">
    <source>
        <dbReference type="ARBA" id="ARBA00023163"/>
    </source>
</evidence>
<dbReference type="InterPro" id="IPR045113">
    <property type="entry name" value="Rpb7-like"/>
</dbReference>
<proteinExistence type="inferred from homology"/>
<dbReference type="PhylomeDB" id="A0A0D2X4M3"/>
<evidence type="ECO:0000313" key="10">
    <source>
        <dbReference type="EMBL" id="KJE96309.1"/>
    </source>
</evidence>
<keyword evidence="5" id="KW-0804">Transcription</keyword>
<dbReference type="FunCoup" id="A0A0D2X4M3">
    <property type="interactions" value="27"/>
</dbReference>
<organism evidence="10 11">
    <name type="scientific">Capsaspora owczarzaki (strain ATCC 30864)</name>
    <dbReference type="NCBI Taxonomy" id="595528"/>
    <lineage>
        <taxon>Eukaryota</taxon>
        <taxon>Filasterea</taxon>
        <taxon>Capsaspora</taxon>
    </lineage>
</organism>
<dbReference type="Proteomes" id="UP000008743">
    <property type="component" value="Unassembled WGS sequence"/>
</dbReference>
<evidence type="ECO:0000259" key="9">
    <source>
        <dbReference type="Pfam" id="PF17875"/>
    </source>
</evidence>
<keyword evidence="11" id="KW-1185">Reference proteome</keyword>
<dbReference type="PANTHER" id="PTHR12709">
    <property type="entry name" value="DNA-DIRECTED RNA POLYMERASE II, III"/>
    <property type="match status" value="1"/>
</dbReference>
<dbReference type="InterPro" id="IPR005576">
    <property type="entry name" value="Rpb7-like_N"/>
</dbReference>
<accession>A0A0D2X4M3</accession>
<dbReference type="GO" id="GO:0005736">
    <property type="term" value="C:RNA polymerase I complex"/>
    <property type="evidence" value="ECO:0007669"/>
    <property type="project" value="TreeGrafter"/>
</dbReference>
<sequence>MIASPFREINVRLYIHLLPHHAGRFNAAVHDHMNKLLMKYHEDLEGVVIAYSNVRLQQENGVILADNPHIHFYVSATLLVLCPIIGNKLVGQVDKIGVDHIGLLIYGTLNASIPRDSIGTNLECDGQQEYWYDINQPDYQIRVGSVLQFTVTRLQTSQDILSIEGSLATQEAEYSQQPITTDSTEPRRREKPSRTAATVEVEESNEWAVTADNGNGHSNNGNESSTPSHKAKKARLEQVESNGSDTPSSSSKKDKKKKDKHETPSKHAKGED</sequence>
<evidence type="ECO:0000313" key="11">
    <source>
        <dbReference type="Proteomes" id="UP000008743"/>
    </source>
</evidence>
<evidence type="ECO:0000256" key="6">
    <source>
        <dbReference type="ARBA" id="ARBA00023242"/>
    </source>
</evidence>